<comment type="caution">
    <text evidence="2">The sequence shown here is derived from an EMBL/GenBank/DDBJ whole genome shotgun (WGS) entry which is preliminary data.</text>
</comment>
<dbReference type="Proteomes" id="UP000228921">
    <property type="component" value="Unassembled WGS sequence"/>
</dbReference>
<sequence>MESMDVQAIATIVSAAVILVFAAFGLVTAGGIAAFLAILRANKRALELAYQALPAEAADVIRQIALALKDVGDLAADVTDGKLDSPQRS</sequence>
<evidence type="ECO:0000313" key="2">
    <source>
        <dbReference type="EMBL" id="PJF30838.1"/>
    </source>
</evidence>
<keyword evidence="1" id="KW-0472">Membrane</keyword>
<name>A0A2M8NZW5_9CHLR</name>
<organism evidence="2 3">
    <name type="scientific">Candidatus Thermofonsia Clade 1 bacterium</name>
    <dbReference type="NCBI Taxonomy" id="2364210"/>
    <lineage>
        <taxon>Bacteria</taxon>
        <taxon>Bacillati</taxon>
        <taxon>Chloroflexota</taxon>
        <taxon>Candidatus Thermofontia</taxon>
        <taxon>Candidatus Thermofonsia Clade 1</taxon>
    </lineage>
</organism>
<keyword evidence="1" id="KW-1133">Transmembrane helix</keyword>
<evidence type="ECO:0000256" key="1">
    <source>
        <dbReference type="SAM" id="Phobius"/>
    </source>
</evidence>
<evidence type="ECO:0000313" key="3">
    <source>
        <dbReference type="Proteomes" id="UP000228921"/>
    </source>
</evidence>
<protein>
    <submittedName>
        <fullName evidence="2">Uncharacterized protein</fullName>
    </submittedName>
</protein>
<dbReference type="EMBL" id="PGTK01000006">
    <property type="protein sequence ID" value="PJF30838.1"/>
    <property type="molecule type" value="Genomic_DNA"/>
</dbReference>
<reference evidence="2 3" key="1">
    <citation type="submission" date="2017-11" db="EMBL/GenBank/DDBJ databases">
        <title>Evolution of Phototrophy in the Chloroflexi Phylum Driven by Horizontal Gene Transfer.</title>
        <authorList>
            <person name="Ward L.M."/>
            <person name="Hemp J."/>
            <person name="Shih P.M."/>
            <person name="Mcglynn S.E."/>
            <person name="Fischer W."/>
        </authorList>
    </citation>
    <scope>NUCLEOTIDE SEQUENCE [LARGE SCALE GENOMIC DNA]</scope>
    <source>
        <strain evidence="2">CP2_2F</strain>
    </source>
</reference>
<dbReference type="AlphaFoldDB" id="A0A2M8NZW5"/>
<proteinExistence type="predicted"/>
<accession>A0A2M8NZW5</accession>
<keyword evidence="1" id="KW-0812">Transmembrane</keyword>
<feature type="transmembrane region" description="Helical" evidence="1">
    <location>
        <begin position="6"/>
        <end position="39"/>
    </location>
</feature>
<gene>
    <name evidence="2" type="ORF">CUN51_06540</name>
</gene>